<keyword evidence="2" id="KW-1185">Reference proteome</keyword>
<comment type="caution">
    <text evidence="1">The sequence shown here is derived from an EMBL/GenBank/DDBJ whole genome shotgun (WGS) entry which is preliminary data.</text>
</comment>
<evidence type="ECO:0000313" key="1">
    <source>
        <dbReference type="EMBL" id="GFQ75822.1"/>
    </source>
</evidence>
<accession>A0A8X6FCH6</accession>
<evidence type="ECO:0000313" key="2">
    <source>
        <dbReference type="Proteomes" id="UP000887116"/>
    </source>
</evidence>
<protein>
    <submittedName>
        <fullName evidence="1">Uncharacterized protein</fullName>
    </submittedName>
</protein>
<dbReference type="AlphaFoldDB" id="A0A8X6FCH6"/>
<proteinExistence type="predicted"/>
<gene>
    <name evidence="1" type="ORF">TNCT_345501</name>
</gene>
<reference evidence="1" key="1">
    <citation type="submission" date="2020-07" db="EMBL/GenBank/DDBJ databases">
        <title>Multicomponent nature underlies the extraordinary mechanical properties of spider dragline silk.</title>
        <authorList>
            <person name="Kono N."/>
            <person name="Nakamura H."/>
            <person name="Mori M."/>
            <person name="Yoshida Y."/>
            <person name="Ohtoshi R."/>
            <person name="Malay A.D."/>
            <person name="Moran D.A.P."/>
            <person name="Tomita M."/>
            <person name="Numata K."/>
            <person name="Arakawa K."/>
        </authorList>
    </citation>
    <scope>NUCLEOTIDE SEQUENCE</scope>
</reference>
<dbReference type="Proteomes" id="UP000887116">
    <property type="component" value="Unassembled WGS sequence"/>
</dbReference>
<sequence length="125" mass="14261">MDISLAIAQLQETTEKCSDITYKNSTNNYENVKFEITIESRIKSDISSFDYQNNTDAFSSGMEETSSLKTFSLFTLRSNTSEPSEQNSESSSVTPLFQGSKYVFYDDNGKKFIITMLILKRKKKN</sequence>
<organism evidence="1 2">
    <name type="scientific">Trichonephila clavata</name>
    <name type="common">Joro spider</name>
    <name type="synonym">Nephila clavata</name>
    <dbReference type="NCBI Taxonomy" id="2740835"/>
    <lineage>
        <taxon>Eukaryota</taxon>
        <taxon>Metazoa</taxon>
        <taxon>Ecdysozoa</taxon>
        <taxon>Arthropoda</taxon>
        <taxon>Chelicerata</taxon>
        <taxon>Arachnida</taxon>
        <taxon>Araneae</taxon>
        <taxon>Araneomorphae</taxon>
        <taxon>Entelegynae</taxon>
        <taxon>Araneoidea</taxon>
        <taxon>Nephilidae</taxon>
        <taxon>Trichonephila</taxon>
    </lineage>
</organism>
<dbReference type="EMBL" id="BMAO01001784">
    <property type="protein sequence ID" value="GFQ75822.1"/>
    <property type="molecule type" value="Genomic_DNA"/>
</dbReference>
<name>A0A8X6FCH6_TRICU</name>